<dbReference type="EMBL" id="QKYT01000354">
    <property type="protein sequence ID" value="RIA86607.1"/>
    <property type="molecule type" value="Genomic_DNA"/>
</dbReference>
<dbReference type="Proteomes" id="UP000265703">
    <property type="component" value="Unassembled WGS sequence"/>
</dbReference>
<dbReference type="PANTHER" id="PTHR44329">
    <property type="entry name" value="SERINE/THREONINE-PROTEIN KINASE TNNI3K-RELATED"/>
    <property type="match status" value="1"/>
</dbReference>
<dbReference type="PROSITE" id="PS50011">
    <property type="entry name" value="PROTEIN_KINASE_DOM"/>
    <property type="match status" value="1"/>
</dbReference>
<comment type="caution">
    <text evidence="2">The sequence shown here is derived from an EMBL/GenBank/DDBJ whole genome shotgun (WGS) entry which is preliminary data.</text>
</comment>
<dbReference type="InterPro" id="IPR051681">
    <property type="entry name" value="Ser/Thr_Kinases-Pseudokinases"/>
</dbReference>
<dbReference type="GO" id="GO:0005524">
    <property type="term" value="F:ATP binding"/>
    <property type="evidence" value="ECO:0007669"/>
    <property type="project" value="InterPro"/>
</dbReference>
<protein>
    <submittedName>
        <fullName evidence="2">Kinase-like domain-containing protein</fullName>
    </submittedName>
</protein>
<dbReference type="AlphaFoldDB" id="A0A397SRP0"/>
<keyword evidence="3" id="KW-1185">Reference proteome</keyword>
<sequence length="354" mass="40586">MKHRSDQKPRVVILDASRVWVTKCVSVQDNEMVSGLGNEMVDGETSQTVHYYAFQDFSNFTEIASGEASLVYTAYLTNTSKIVIKKFKSLTKEEVINEIYLTSKVNLYPNIILFYGVTKLKDKMKNYLVNLQYLNGGTLKDYLRDRTITFDRESKLKFAKEITNAIRWLHEKEIVHGDLHTIKLADFGRSCLQKSDCAYGVIPYMDPILFNNGSHLTKKSDIYSLGVLFWELTSRLSPFNFETSDDHGSIMLKILNGKRENHIRGTNEKFIALYEKCWQQEPDERPDIHQVFHVISGLKSIDSIDSENNSASNNFTSSNVVLQLKKVEPTGKLENEDFDLSNCDRDCDLSKILD</sequence>
<dbReference type="OrthoDB" id="10261027at2759"/>
<dbReference type="Pfam" id="PF07714">
    <property type="entry name" value="PK_Tyr_Ser-Thr"/>
    <property type="match status" value="1"/>
</dbReference>
<accession>A0A397SRP0</accession>
<dbReference type="GO" id="GO:0004674">
    <property type="term" value="F:protein serine/threonine kinase activity"/>
    <property type="evidence" value="ECO:0007669"/>
    <property type="project" value="TreeGrafter"/>
</dbReference>
<keyword evidence="2" id="KW-0808">Transferase</keyword>
<evidence type="ECO:0000313" key="2">
    <source>
        <dbReference type="EMBL" id="RIA86607.1"/>
    </source>
</evidence>
<dbReference type="InterPro" id="IPR000719">
    <property type="entry name" value="Prot_kinase_dom"/>
</dbReference>
<dbReference type="SUPFAM" id="SSF56112">
    <property type="entry name" value="Protein kinase-like (PK-like)"/>
    <property type="match status" value="1"/>
</dbReference>
<evidence type="ECO:0000313" key="3">
    <source>
        <dbReference type="Proteomes" id="UP000265703"/>
    </source>
</evidence>
<dbReference type="Gene3D" id="1.10.510.10">
    <property type="entry name" value="Transferase(Phosphotransferase) domain 1"/>
    <property type="match status" value="1"/>
</dbReference>
<name>A0A397SRP0_9GLOM</name>
<keyword evidence="2" id="KW-0418">Kinase</keyword>
<dbReference type="InterPro" id="IPR011009">
    <property type="entry name" value="Kinase-like_dom_sf"/>
</dbReference>
<dbReference type="InterPro" id="IPR001245">
    <property type="entry name" value="Ser-Thr/Tyr_kinase_cat_dom"/>
</dbReference>
<evidence type="ECO:0000259" key="1">
    <source>
        <dbReference type="PROSITE" id="PS50011"/>
    </source>
</evidence>
<feature type="domain" description="Protein kinase" evidence="1">
    <location>
        <begin position="57"/>
        <end position="296"/>
    </location>
</feature>
<organism evidence="2 3">
    <name type="scientific">Glomus cerebriforme</name>
    <dbReference type="NCBI Taxonomy" id="658196"/>
    <lineage>
        <taxon>Eukaryota</taxon>
        <taxon>Fungi</taxon>
        <taxon>Fungi incertae sedis</taxon>
        <taxon>Mucoromycota</taxon>
        <taxon>Glomeromycotina</taxon>
        <taxon>Glomeromycetes</taxon>
        <taxon>Glomerales</taxon>
        <taxon>Glomeraceae</taxon>
        <taxon>Glomus</taxon>
    </lineage>
</organism>
<proteinExistence type="predicted"/>
<reference evidence="2 3" key="1">
    <citation type="submission" date="2018-06" db="EMBL/GenBank/DDBJ databases">
        <title>Comparative genomics reveals the genomic features of Rhizophagus irregularis, R. cerebriforme, R. diaphanum and Gigaspora rosea, and their symbiotic lifestyle signature.</title>
        <authorList>
            <person name="Morin E."/>
            <person name="San Clemente H."/>
            <person name="Chen E.C.H."/>
            <person name="De La Providencia I."/>
            <person name="Hainaut M."/>
            <person name="Kuo A."/>
            <person name="Kohler A."/>
            <person name="Murat C."/>
            <person name="Tang N."/>
            <person name="Roy S."/>
            <person name="Loubradou J."/>
            <person name="Henrissat B."/>
            <person name="Grigoriev I.V."/>
            <person name="Corradi N."/>
            <person name="Roux C."/>
            <person name="Martin F.M."/>
        </authorList>
    </citation>
    <scope>NUCLEOTIDE SEQUENCE [LARGE SCALE GENOMIC DNA]</scope>
    <source>
        <strain evidence="2 3">DAOM 227022</strain>
    </source>
</reference>
<gene>
    <name evidence="2" type="ORF">C1645_829015</name>
</gene>